<gene>
    <name evidence="1" type="ORF">UA45_18445</name>
</gene>
<evidence type="ECO:0000313" key="1">
    <source>
        <dbReference type="EMBL" id="KJF76473.1"/>
    </source>
</evidence>
<organism evidence="1 2">
    <name type="scientific">Morganella morganii</name>
    <name type="common">Proteus morganii</name>
    <dbReference type="NCBI Taxonomy" id="582"/>
    <lineage>
        <taxon>Bacteria</taxon>
        <taxon>Pseudomonadati</taxon>
        <taxon>Pseudomonadota</taxon>
        <taxon>Gammaproteobacteria</taxon>
        <taxon>Enterobacterales</taxon>
        <taxon>Morganellaceae</taxon>
        <taxon>Morganella</taxon>
    </lineage>
</organism>
<sequence length="73" mass="8246">MRPIRQSKRSEVWYRDRLYSVIDNIADLIITELETPTLNDAPNTPPISITAKLSRAIQKVASMSFADIASRLS</sequence>
<dbReference type="Proteomes" id="UP000032582">
    <property type="component" value="Unassembled WGS sequence"/>
</dbReference>
<feature type="non-terminal residue" evidence="1">
    <location>
        <position position="73"/>
    </location>
</feature>
<proteinExistence type="predicted"/>
<dbReference type="EMBL" id="JZSH01000315">
    <property type="protein sequence ID" value="KJF76473.1"/>
    <property type="molecule type" value="Genomic_DNA"/>
</dbReference>
<evidence type="ECO:0000313" key="2">
    <source>
        <dbReference type="Proteomes" id="UP000032582"/>
    </source>
</evidence>
<dbReference type="AlphaFoldDB" id="A0A0D8L6M8"/>
<comment type="caution">
    <text evidence="1">The sequence shown here is derived from an EMBL/GenBank/DDBJ whole genome shotgun (WGS) entry which is preliminary data.</text>
</comment>
<reference evidence="1 2" key="1">
    <citation type="submission" date="2015-02" db="EMBL/GenBank/DDBJ databases">
        <title>Whole genome shotgun sequencing of cultured foodborne pathogen.</title>
        <authorList>
            <person name="Timme R."/>
            <person name="Allard M.W."/>
            <person name="Strain E."/>
            <person name="Evans P.S."/>
            <person name="Brown E."/>
        </authorList>
    </citation>
    <scope>NUCLEOTIDE SEQUENCE [LARGE SCALE GENOMIC DNA]</scope>
    <source>
        <strain evidence="1 2">GCSL-TSO-24</strain>
    </source>
</reference>
<name>A0A0D8L6M8_MORMO</name>
<protein>
    <submittedName>
        <fullName evidence="1">Phage head morphogenesis, SPP1 gp7 family domain protein</fullName>
    </submittedName>
</protein>
<accession>A0A0D8L6M8</accession>